<feature type="non-terminal residue" evidence="1">
    <location>
        <position position="1"/>
    </location>
</feature>
<accession>A0A940MG44</accession>
<dbReference type="Proteomes" id="UP000670475">
    <property type="component" value="Unassembled WGS sequence"/>
</dbReference>
<evidence type="ECO:0000313" key="2">
    <source>
        <dbReference type="Proteomes" id="UP000670475"/>
    </source>
</evidence>
<dbReference type="AlphaFoldDB" id="A0A940MG44"/>
<keyword evidence="2" id="KW-1185">Reference proteome</keyword>
<reference evidence="1" key="1">
    <citation type="submission" date="2021-03" db="EMBL/GenBank/DDBJ databases">
        <title>Whole genome sequence of Streptomyces bomunensis MMS17-BM035.</title>
        <authorList>
            <person name="Lee J.H."/>
        </authorList>
    </citation>
    <scope>NUCLEOTIDE SEQUENCE</scope>
    <source>
        <strain evidence="1">MMS17-BM035</strain>
    </source>
</reference>
<gene>
    <name evidence="1" type="ORF">JFN87_24375</name>
</gene>
<evidence type="ECO:0000313" key="1">
    <source>
        <dbReference type="EMBL" id="MBP0460594.1"/>
    </source>
</evidence>
<comment type="caution">
    <text evidence="1">The sequence shown here is derived from an EMBL/GenBank/DDBJ whole genome shotgun (WGS) entry which is preliminary data.</text>
</comment>
<dbReference type="EMBL" id="JAGIQL010000124">
    <property type="protein sequence ID" value="MBP0460594.1"/>
    <property type="molecule type" value="Genomic_DNA"/>
</dbReference>
<evidence type="ECO:0008006" key="3">
    <source>
        <dbReference type="Google" id="ProtNLM"/>
    </source>
</evidence>
<organism evidence="1 2">
    <name type="scientific">Streptomyces montanisoli</name>
    <dbReference type="NCBI Taxonomy" id="2798581"/>
    <lineage>
        <taxon>Bacteria</taxon>
        <taxon>Bacillati</taxon>
        <taxon>Actinomycetota</taxon>
        <taxon>Actinomycetes</taxon>
        <taxon>Kitasatosporales</taxon>
        <taxon>Streptomycetaceae</taxon>
        <taxon>Streptomyces</taxon>
    </lineage>
</organism>
<protein>
    <recommendedName>
        <fullName evidence="3">DUF4232 domain-containing protein</fullName>
    </recommendedName>
</protein>
<name>A0A940MG44_9ACTN</name>
<proteinExistence type="predicted"/>
<sequence>AGGAAAGGGAGRRVQAGSSLPTCARSAVKVALDSTKVAYAPGEKPQFKLAVTNGSGTDCKVDLGAKAMVLTITNTGDDQIWTSKDCPKTAHAYYEVPAHAGITRAVTWDRRHSTTKCSGPTPPAASAGTYLVQLTTSVATVPQAQSQKSIRLDAD</sequence>